<keyword evidence="2" id="KW-1185">Reference proteome</keyword>
<protein>
    <submittedName>
        <fullName evidence="1">2816_t:CDS:1</fullName>
    </submittedName>
</protein>
<comment type="caution">
    <text evidence="1">The sequence shown here is derived from an EMBL/GenBank/DDBJ whole genome shotgun (WGS) entry which is preliminary data.</text>
</comment>
<evidence type="ECO:0000313" key="1">
    <source>
        <dbReference type="EMBL" id="CAG8791314.1"/>
    </source>
</evidence>
<dbReference type="EMBL" id="CAJVQA010027239">
    <property type="protein sequence ID" value="CAG8791314.1"/>
    <property type="molecule type" value="Genomic_DNA"/>
</dbReference>
<gene>
    <name evidence="1" type="ORF">CPELLU_LOCUS17025</name>
</gene>
<feature type="non-terminal residue" evidence="1">
    <location>
        <position position="1"/>
    </location>
</feature>
<organism evidence="1 2">
    <name type="scientific">Cetraspora pellucida</name>
    <dbReference type="NCBI Taxonomy" id="1433469"/>
    <lineage>
        <taxon>Eukaryota</taxon>
        <taxon>Fungi</taxon>
        <taxon>Fungi incertae sedis</taxon>
        <taxon>Mucoromycota</taxon>
        <taxon>Glomeromycotina</taxon>
        <taxon>Glomeromycetes</taxon>
        <taxon>Diversisporales</taxon>
        <taxon>Gigasporaceae</taxon>
        <taxon>Cetraspora</taxon>
    </lineage>
</organism>
<reference evidence="1" key="1">
    <citation type="submission" date="2021-06" db="EMBL/GenBank/DDBJ databases">
        <authorList>
            <person name="Kallberg Y."/>
            <person name="Tangrot J."/>
            <person name="Rosling A."/>
        </authorList>
    </citation>
    <scope>NUCLEOTIDE SEQUENCE</scope>
    <source>
        <strain evidence="1">FL966</strain>
    </source>
</reference>
<name>A0A9N9JPH2_9GLOM</name>
<dbReference type="AlphaFoldDB" id="A0A9N9JPH2"/>
<sequence>TIYFGYAQKEDCKCTYSESQIPKRISEVRSQINWYSYEENTKINLDINKYKANIKIEHLIAYEHSTYCESNLSQNAIA</sequence>
<accession>A0A9N9JPH2</accession>
<dbReference type="Proteomes" id="UP000789759">
    <property type="component" value="Unassembled WGS sequence"/>
</dbReference>
<proteinExistence type="predicted"/>
<evidence type="ECO:0000313" key="2">
    <source>
        <dbReference type="Proteomes" id="UP000789759"/>
    </source>
</evidence>